<comment type="caution">
    <text evidence="1">The sequence shown here is derived from an EMBL/GenBank/DDBJ whole genome shotgun (WGS) entry which is preliminary data.</text>
</comment>
<organism evidence="1 2">
    <name type="scientific">Mediterranea massiliensis</name>
    <dbReference type="NCBI Taxonomy" id="1841865"/>
    <lineage>
        <taxon>Bacteria</taxon>
        <taxon>Pseudomonadati</taxon>
        <taxon>Bacteroidota</taxon>
        <taxon>Bacteroidia</taxon>
        <taxon>Bacteroidales</taxon>
        <taxon>Bacteroidaceae</taxon>
        <taxon>Mediterranea</taxon>
    </lineage>
</organism>
<dbReference type="InterPro" id="IPR025342">
    <property type="entry name" value="DUF4248"/>
</dbReference>
<dbReference type="EMBL" id="DYVX01000048">
    <property type="protein sequence ID" value="HJF91856.1"/>
    <property type="molecule type" value="Genomic_DNA"/>
</dbReference>
<protein>
    <submittedName>
        <fullName evidence="1">DUF4248 domain-containing protein</fullName>
    </submittedName>
</protein>
<evidence type="ECO:0000313" key="1">
    <source>
        <dbReference type="EMBL" id="HJF91856.1"/>
    </source>
</evidence>
<accession>A0A921LBJ2</accession>
<dbReference type="Pfam" id="PF14053">
    <property type="entry name" value="DUF4248"/>
    <property type="match status" value="1"/>
</dbReference>
<proteinExistence type="predicted"/>
<dbReference type="AlphaFoldDB" id="A0A921LBJ2"/>
<name>A0A921LBJ2_9BACT</name>
<evidence type="ECO:0000313" key="2">
    <source>
        <dbReference type="Proteomes" id="UP000717835"/>
    </source>
</evidence>
<reference evidence="1" key="1">
    <citation type="journal article" date="2021" name="PeerJ">
        <title>Extensive microbial diversity within the chicken gut microbiome revealed by metagenomics and culture.</title>
        <authorList>
            <person name="Gilroy R."/>
            <person name="Ravi A."/>
            <person name="Getino M."/>
            <person name="Pursley I."/>
            <person name="Horton D.L."/>
            <person name="Alikhan N.F."/>
            <person name="Baker D."/>
            <person name="Gharbi K."/>
            <person name="Hall N."/>
            <person name="Watson M."/>
            <person name="Adriaenssens E.M."/>
            <person name="Foster-Nyarko E."/>
            <person name="Jarju S."/>
            <person name="Secka A."/>
            <person name="Antonio M."/>
            <person name="Oren A."/>
            <person name="Chaudhuri R.R."/>
            <person name="La Ragione R."/>
            <person name="Hildebrand F."/>
            <person name="Pallen M.J."/>
        </authorList>
    </citation>
    <scope>NUCLEOTIDE SEQUENCE</scope>
    <source>
        <strain evidence="1">CHK55-1828</strain>
    </source>
</reference>
<reference evidence="1" key="2">
    <citation type="submission" date="2021-09" db="EMBL/GenBank/DDBJ databases">
        <authorList>
            <person name="Gilroy R."/>
        </authorList>
    </citation>
    <scope>NUCLEOTIDE SEQUENCE</scope>
    <source>
        <strain evidence="1">CHK55-1828</strain>
    </source>
</reference>
<sequence length="73" mass="8183">MEPIFEIRSYSKSELASLYSPYTTQKAAVRKLNRWIALQPGLSERLLATGITPCAKCYTPLQVRLIVEALGEP</sequence>
<dbReference type="Proteomes" id="UP000717835">
    <property type="component" value="Unassembled WGS sequence"/>
</dbReference>
<dbReference type="RefSeq" id="WP_022020681.1">
    <property type="nucleotide sequence ID" value="NZ_CALUIP010000019.1"/>
</dbReference>
<gene>
    <name evidence="1" type="ORF">K8W02_05670</name>
</gene>